<proteinExistence type="predicted"/>
<dbReference type="InterPro" id="IPR049730">
    <property type="entry name" value="SNF2/RAD54-like_C"/>
</dbReference>
<dbReference type="PROSITE" id="PS51192">
    <property type="entry name" value="HELICASE_ATP_BIND_1"/>
    <property type="match status" value="1"/>
</dbReference>
<evidence type="ECO:0000313" key="3">
    <source>
        <dbReference type="EMBL" id="MFI2320624.1"/>
    </source>
</evidence>
<sequence length="611" mass="67620">MTPPVATVFVEDASLVAAYIDDGHEEQWYTVKRWLAAQGFESVDGCVRVTFNQSHKLMGCLDTAPANQFSWELTAEAAAVIRGHSQLTHELDEIMANPEMSNGQWPDDLGEPSTFGFRRTLTAEQHHDVARLLAMRHGGNFGVPGSGKTTVAYCVWAAERARDQVDALLVIAPLAAFEAWTGEPIECFVPEARPRVHVMPGQVPHSSDVVVMSYSRLTQLRTVAELDSWLTTRRTMLVFDESHRVKAGPQGAWGRAAARLARRCHRRYVLSGTPMPNTTSDLAAQLDLCWPGYGAELANGSLRGVRDRIYVRTTKEQLRLPKLSTRVERVPLEPMHQKIYDALAGGAMNIVNNPRLAADVEMLGAVLMRLLAAATNPAAVLSEGQRLELPSWVDQEAPIDEIVRNTARMVRPAKLMRSAQLVEANVMAGRKTLVWSVFVANVTAMADLLAAHEPAVITGALPTDDPNAPTDRNRELRRFRTDPNCKVLVATPQTLGEGVSLHRTCVDQIHLDRTFNAGLYLQSLDRTHRLGMDKASNPTVTVLLADQTIDLSVHHALNTKVRNMSNVLNDPNLARMQLPDFDESLELRDVLLDGDASTDDLRELLRRVRGF</sequence>
<dbReference type="Pfam" id="PF00176">
    <property type="entry name" value="SNF2-rel_dom"/>
    <property type="match status" value="1"/>
</dbReference>
<reference evidence="3 4" key="1">
    <citation type="submission" date="2024-10" db="EMBL/GenBank/DDBJ databases">
        <title>The Natural Products Discovery Center: Release of the First 8490 Sequenced Strains for Exploring Actinobacteria Biosynthetic Diversity.</title>
        <authorList>
            <person name="Kalkreuter E."/>
            <person name="Kautsar S.A."/>
            <person name="Yang D."/>
            <person name="Bader C.D."/>
            <person name="Teijaro C.N."/>
            <person name="Fluegel L."/>
            <person name="Davis C.M."/>
            <person name="Simpson J.R."/>
            <person name="Lauterbach L."/>
            <person name="Steele A.D."/>
            <person name="Gui C."/>
            <person name="Meng S."/>
            <person name="Li G."/>
            <person name="Viehrig K."/>
            <person name="Ye F."/>
            <person name="Su P."/>
            <person name="Kiefer A.F."/>
            <person name="Nichols A."/>
            <person name="Cepeda A.J."/>
            <person name="Yan W."/>
            <person name="Fan B."/>
            <person name="Jiang Y."/>
            <person name="Adhikari A."/>
            <person name="Zheng C.-J."/>
            <person name="Schuster L."/>
            <person name="Cowan T.M."/>
            <person name="Smanski M.J."/>
            <person name="Chevrette M.G."/>
            <person name="De Carvalho L.P.S."/>
            <person name="Shen B."/>
        </authorList>
    </citation>
    <scope>NUCLEOTIDE SEQUENCE [LARGE SCALE GENOMIC DNA]</scope>
    <source>
        <strain evidence="3 4">NPDC019626</strain>
    </source>
</reference>
<dbReference type="InterPro" id="IPR038718">
    <property type="entry name" value="SNF2-like_sf"/>
</dbReference>
<dbReference type="SUPFAM" id="SSF52540">
    <property type="entry name" value="P-loop containing nucleoside triphosphate hydrolases"/>
    <property type="match status" value="2"/>
</dbReference>
<dbReference type="Proteomes" id="UP001611450">
    <property type="component" value="Unassembled WGS sequence"/>
</dbReference>
<dbReference type="InterPro" id="IPR014001">
    <property type="entry name" value="Helicase_ATP-bd"/>
</dbReference>
<dbReference type="RefSeq" id="WP_396944992.1">
    <property type="nucleotide sequence ID" value="NZ_JBIRXV010000001.1"/>
</dbReference>
<comment type="caution">
    <text evidence="3">The sequence shown here is derived from an EMBL/GenBank/DDBJ whole genome shotgun (WGS) entry which is preliminary data.</text>
</comment>
<accession>A0ABW7WCD3</accession>
<dbReference type="Gene3D" id="3.40.50.10810">
    <property type="entry name" value="Tandem AAA-ATPase domain"/>
    <property type="match status" value="1"/>
</dbReference>
<dbReference type="EMBL" id="JBIRXV010000001">
    <property type="protein sequence ID" value="MFI2320624.1"/>
    <property type="molecule type" value="Genomic_DNA"/>
</dbReference>
<evidence type="ECO:0000256" key="1">
    <source>
        <dbReference type="ARBA" id="ARBA00022801"/>
    </source>
</evidence>
<organism evidence="3 4">
    <name type="scientific">Nocardia beijingensis</name>
    <dbReference type="NCBI Taxonomy" id="95162"/>
    <lineage>
        <taxon>Bacteria</taxon>
        <taxon>Bacillati</taxon>
        <taxon>Actinomycetota</taxon>
        <taxon>Actinomycetes</taxon>
        <taxon>Mycobacteriales</taxon>
        <taxon>Nocardiaceae</taxon>
        <taxon>Nocardia</taxon>
    </lineage>
</organism>
<dbReference type="Pfam" id="PF00271">
    <property type="entry name" value="Helicase_C"/>
    <property type="match status" value="1"/>
</dbReference>
<dbReference type="PANTHER" id="PTHR45766:SF6">
    <property type="entry name" value="SWI_SNF-RELATED MATRIX-ASSOCIATED ACTIN-DEPENDENT REGULATOR OF CHROMATIN SUBFAMILY A-LIKE PROTEIN 1"/>
    <property type="match status" value="1"/>
</dbReference>
<evidence type="ECO:0000259" key="2">
    <source>
        <dbReference type="PROSITE" id="PS51192"/>
    </source>
</evidence>
<dbReference type="SMART" id="SM00487">
    <property type="entry name" value="DEXDc"/>
    <property type="match status" value="1"/>
</dbReference>
<keyword evidence="1" id="KW-0378">Hydrolase</keyword>
<dbReference type="Gene3D" id="3.40.50.300">
    <property type="entry name" value="P-loop containing nucleotide triphosphate hydrolases"/>
    <property type="match status" value="1"/>
</dbReference>
<dbReference type="InterPro" id="IPR027417">
    <property type="entry name" value="P-loop_NTPase"/>
</dbReference>
<protein>
    <submittedName>
        <fullName evidence="3">SNF2-related protein</fullName>
    </submittedName>
</protein>
<dbReference type="CDD" id="cd18793">
    <property type="entry name" value="SF2_C_SNF"/>
    <property type="match status" value="1"/>
</dbReference>
<evidence type="ECO:0000313" key="4">
    <source>
        <dbReference type="Proteomes" id="UP001611450"/>
    </source>
</evidence>
<gene>
    <name evidence="3" type="ORF">ACH47G_09045</name>
</gene>
<keyword evidence="4" id="KW-1185">Reference proteome</keyword>
<feature type="domain" description="Helicase ATP-binding" evidence="2">
    <location>
        <begin position="129"/>
        <end position="292"/>
    </location>
</feature>
<dbReference type="InterPro" id="IPR000330">
    <property type="entry name" value="SNF2_N"/>
</dbReference>
<name>A0ABW7WCD3_9NOCA</name>
<dbReference type="PANTHER" id="PTHR45766">
    <property type="entry name" value="DNA ANNEALING HELICASE AND ENDONUCLEASE ZRANB3 FAMILY MEMBER"/>
    <property type="match status" value="1"/>
</dbReference>
<dbReference type="InterPro" id="IPR001650">
    <property type="entry name" value="Helicase_C-like"/>
</dbReference>